<evidence type="ECO:0000256" key="3">
    <source>
        <dbReference type="SAM" id="Coils"/>
    </source>
</evidence>
<evidence type="ECO:0000256" key="1">
    <source>
        <dbReference type="ARBA" id="ARBA00022754"/>
    </source>
</evidence>
<dbReference type="KEGG" id="lww:115938405"/>
<dbReference type="GeneID" id="115938405"/>
<dbReference type="PRINTS" id="PR01248">
    <property type="entry name" value="TYPE1KERATIN"/>
</dbReference>
<keyword evidence="5" id="KW-1185">Reference proteome</keyword>
<organism evidence="5 6">
    <name type="scientific">Leptonychotes weddellii</name>
    <name type="common">Weddell seal</name>
    <name type="synonym">Otaria weddellii</name>
    <dbReference type="NCBI Taxonomy" id="9713"/>
    <lineage>
        <taxon>Eukaryota</taxon>
        <taxon>Metazoa</taxon>
        <taxon>Chordata</taxon>
        <taxon>Craniata</taxon>
        <taxon>Vertebrata</taxon>
        <taxon>Euteleostomi</taxon>
        <taxon>Mammalia</taxon>
        <taxon>Eutheria</taxon>
        <taxon>Laurasiatheria</taxon>
        <taxon>Carnivora</taxon>
        <taxon>Caniformia</taxon>
        <taxon>Pinnipedia</taxon>
        <taxon>Phocidae</taxon>
        <taxon>Monachinae</taxon>
        <taxon>Lobodontini</taxon>
        <taxon>Leptonychotes</taxon>
    </lineage>
</organism>
<dbReference type="PROSITE" id="PS51842">
    <property type="entry name" value="IF_ROD_2"/>
    <property type="match status" value="1"/>
</dbReference>
<proteinExistence type="predicted"/>
<gene>
    <name evidence="6" type="primary">LOC115938405</name>
</gene>
<feature type="domain" description="IF rod" evidence="4">
    <location>
        <begin position="1"/>
        <end position="270"/>
    </location>
</feature>
<dbReference type="Proteomes" id="UP000245341">
    <property type="component" value="Unplaced"/>
</dbReference>
<dbReference type="SMART" id="SM01391">
    <property type="entry name" value="Filament"/>
    <property type="match status" value="1"/>
</dbReference>
<name>A0A7F8Q9I0_LEPWE</name>
<dbReference type="Gene3D" id="1.20.5.1160">
    <property type="entry name" value="Vasodilator-stimulated phosphoprotein"/>
    <property type="match status" value="1"/>
</dbReference>
<dbReference type="PANTHER" id="PTHR23239">
    <property type="entry name" value="INTERMEDIATE FILAMENT"/>
    <property type="match status" value="1"/>
</dbReference>
<dbReference type="PANTHER" id="PTHR23239:SF32">
    <property type="entry name" value="PHAKININ"/>
    <property type="match status" value="1"/>
</dbReference>
<dbReference type="Pfam" id="PF00038">
    <property type="entry name" value="Filament"/>
    <property type="match status" value="1"/>
</dbReference>
<evidence type="ECO:0000313" key="5">
    <source>
        <dbReference type="Proteomes" id="UP000245341"/>
    </source>
</evidence>
<dbReference type="OrthoDB" id="8851579at2759"/>
<keyword evidence="2 3" id="KW-0175">Coiled coil</keyword>
<feature type="coiled-coil region" evidence="3">
    <location>
        <begin position="157"/>
        <end position="191"/>
    </location>
</feature>
<evidence type="ECO:0000259" key="4">
    <source>
        <dbReference type="PROSITE" id="PS51842"/>
    </source>
</evidence>
<dbReference type="InterPro" id="IPR039008">
    <property type="entry name" value="IF_rod_dom"/>
</dbReference>
<keyword evidence="1" id="KW-0403">Intermediate filament</keyword>
<dbReference type="InterPro" id="IPR002957">
    <property type="entry name" value="Keratin_I"/>
</dbReference>
<evidence type="ECO:0000256" key="2">
    <source>
        <dbReference type="ARBA" id="ARBA00023054"/>
    </source>
</evidence>
<dbReference type="GO" id="GO:0005882">
    <property type="term" value="C:intermediate filament"/>
    <property type="evidence" value="ECO:0007669"/>
    <property type="project" value="UniProtKB-KW"/>
</dbReference>
<dbReference type="AlphaFoldDB" id="A0A7F8Q9I0"/>
<protein>
    <submittedName>
        <fullName evidence="6">Phakinin-like</fullName>
    </submittedName>
</protein>
<dbReference type="GO" id="GO:0045109">
    <property type="term" value="P:intermediate filament organization"/>
    <property type="evidence" value="ECO:0007669"/>
    <property type="project" value="TreeGrafter"/>
</dbReference>
<dbReference type="GO" id="GO:0005198">
    <property type="term" value="F:structural molecule activity"/>
    <property type="evidence" value="ECO:0007669"/>
    <property type="project" value="InterPro"/>
</dbReference>
<sequence>MAPTFLKFKENNVSGKRLYNKTPVITREREYVKGKLHDDTARNRAFSVKVTKMANKDRKRVVECLTAQCSATDVLQAFRVGPTICSAPLSLRGLAGKAQDMGMGDGLVWFGLVTFLVPVGKVGEAVLENARLMLQTENIQAGADDFKERYENEQPFRKAAEEEINSLYKVIDEANLSKMDLESQIERLKEELCFLSRSYEEDVKVLYKQLAGSELEQMGVPIGTGLDDILETIRIHWEKDVEKNRAEAGALLQAKVRQDLLPVQKEVKQR</sequence>
<accession>A0A7F8Q9I0</accession>
<reference evidence="6" key="1">
    <citation type="submission" date="2025-08" db="UniProtKB">
        <authorList>
            <consortium name="RefSeq"/>
        </authorList>
    </citation>
    <scope>IDENTIFICATION</scope>
    <source>
        <tissue evidence="6">Liver</tissue>
    </source>
</reference>
<dbReference type="RefSeq" id="XP_030877910.1">
    <property type="nucleotide sequence ID" value="XM_031022050.1"/>
</dbReference>
<evidence type="ECO:0000313" key="6">
    <source>
        <dbReference type="RefSeq" id="XP_030877910.1"/>
    </source>
</evidence>